<dbReference type="AlphaFoldDB" id="A0A178M0Q4"/>
<name>A0A178M0Q4_MYCIR</name>
<reference evidence="2 3" key="1">
    <citation type="submission" date="2016-04" db="EMBL/GenBank/DDBJ databases">
        <title>Draft Genome Sequences of Staphylococcus capitis Strain H36, S. capitis Strain H65, S. cohnii Strain H62, S. hominis Strain H69, Mycobacterium iranicum Strain H39, Plantibacter sp. Strain H53, Pseudomonas oryzihabitans Strain H72, and Microbacterium sp. Strain H83, isolated from residential settings.</title>
        <authorList>
            <person name="Lymperopoulou D."/>
            <person name="Adams R.I."/>
            <person name="Lindow S."/>
            <person name="Coil D.A."/>
            <person name="Jospin G."/>
            <person name="Eisen J.A."/>
        </authorList>
    </citation>
    <scope>NUCLEOTIDE SEQUENCE [LARGE SCALE GENOMIC DNA]</scope>
    <source>
        <strain evidence="2 3">H39</strain>
    </source>
</reference>
<evidence type="ECO:0000313" key="3">
    <source>
        <dbReference type="Proteomes" id="UP000078396"/>
    </source>
</evidence>
<accession>A0A178M0Q4</accession>
<keyword evidence="1" id="KW-0472">Membrane</keyword>
<keyword evidence="1" id="KW-1133">Transmembrane helix</keyword>
<proteinExistence type="predicted"/>
<dbReference type="Proteomes" id="UP000078396">
    <property type="component" value="Unassembled WGS sequence"/>
</dbReference>
<comment type="caution">
    <text evidence="2">The sequence shown here is derived from an EMBL/GenBank/DDBJ whole genome shotgun (WGS) entry which is preliminary data.</text>
</comment>
<evidence type="ECO:0000256" key="1">
    <source>
        <dbReference type="SAM" id="Phobius"/>
    </source>
</evidence>
<protein>
    <submittedName>
        <fullName evidence="2">Uncharacterized protein</fullName>
    </submittedName>
</protein>
<gene>
    <name evidence="2" type="ORF">A4X20_14355</name>
</gene>
<sequence>METLAGGVPVARVQGEAVAGFTAPAVKPFVAPEIRTDASPTAAGRSAQLMLTAAFLGALLLGFVAFLGWRRSRFG</sequence>
<dbReference type="EMBL" id="LWCS01000013">
    <property type="protein sequence ID" value="OAN40302.1"/>
    <property type="molecule type" value="Genomic_DNA"/>
</dbReference>
<organism evidence="2 3">
    <name type="scientific">Mycolicibacterium iranicum</name>
    <name type="common">Mycobacterium iranicum</name>
    <dbReference type="NCBI Taxonomy" id="912594"/>
    <lineage>
        <taxon>Bacteria</taxon>
        <taxon>Bacillati</taxon>
        <taxon>Actinomycetota</taxon>
        <taxon>Actinomycetes</taxon>
        <taxon>Mycobacteriales</taxon>
        <taxon>Mycobacteriaceae</taxon>
        <taxon>Mycolicibacterium</taxon>
    </lineage>
</organism>
<evidence type="ECO:0000313" key="2">
    <source>
        <dbReference type="EMBL" id="OAN40302.1"/>
    </source>
</evidence>
<keyword evidence="1" id="KW-0812">Transmembrane</keyword>
<feature type="transmembrane region" description="Helical" evidence="1">
    <location>
        <begin position="49"/>
        <end position="69"/>
    </location>
</feature>